<evidence type="ECO:0000256" key="5">
    <source>
        <dbReference type="ARBA" id="ARBA00022989"/>
    </source>
</evidence>
<dbReference type="GO" id="GO:0005886">
    <property type="term" value="C:plasma membrane"/>
    <property type="evidence" value="ECO:0007669"/>
    <property type="project" value="TreeGrafter"/>
</dbReference>
<keyword evidence="3 11" id="KW-0894">Sodium channel</keyword>
<comment type="subcellular location">
    <subcellularLocation>
        <location evidence="1">Membrane</location>
        <topology evidence="1">Multi-pass membrane protein</topology>
    </subcellularLocation>
</comment>
<evidence type="ECO:0000313" key="15">
    <source>
        <dbReference type="Proteomes" id="UP001497497"/>
    </source>
</evidence>
<dbReference type="Gene3D" id="2.60.470.10">
    <property type="entry name" value="Acid-sensing ion channels like domains"/>
    <property type="match status" value="1"/>
</dbReference>
<proteinExistence type="inferred from homology"/>
<comment type="caution">
    <text evidence="14">The sequence shown here is derived from an EMBL/GenBank/DDBJ whole genome shotgun (WGS) entry which is preliminary data.</text>
</comment>
<evidence type="ECO:0000256" key="11">
    <source>
        <dbReference type="RuleBase" id="RU000679"/>
    </source>
</evidence>
<keyword evidence="9 11" id="KW-0739">Sodium transport</keyword>
<keyword evidence="5 13" id="KW-1133">Transmembrane helix</keyword>
<organism evidence="14 15">
    <name type="scientific">Lymnaea stagnalis</name>
    <name type="common">Great pond snail</name>
    <name type="synonym">Helix stagnalis</name>
    <dbReference type="NCBI Taxonomy" id="6523"/>
    <lineage>
        <taxon>Eukaryota</taxon>
        <taxon>Metazoa</taxon>
        <taxon>Spiralia</taxon>
        <taxon>Lophotrochozoa</taxon>
        <taxon>Mollusca</taxon>
        <taxon>Gastropoda</taxon>
        <taxon>Heterobranchia</taxon>
        <taxon>Euthyneura</taxon>
        <taxon>Panpulmonata</taxon>
        <taxon>Hygrophila</taxon>
        <taxon>Lymnaeoidea</taxon>
        <taxon>Lymnaeidae</taxon>
        <taxon>Lymnaea</taxon>
    </lineage>
</organism>
<dbReference type="PRINTS" id="PR01078">
    <property type="entry name" value="AMINACHANNEL"/>
</dbReference>
<evidence type="ECO:0000313" key="14">
    <source>
        <dbReference type="EMBL" id="CAL1530282.1"/>
    </source>
</evidence>
<feature type="transmembrane region" description="Helical" evidence="13">
    <location>
        <begin position="41"/>
        <end position="62"/>
    </location>
</feature>
<dbReference type="EMBL" id="CAXITT010000066">
    <property type="protein sequence ID" value="CAL1530282.1"/>
    <property type="molecule type" value="Genomic_DNA"/>
</dbReference>
<keyword evidence="2 11" id="KW-0813">Transport</keyword>
<feature type="transmembrane region" description="Helical" evidence="13">
    <location>
        <begin position="492"/>
        <end position="517"/>
    </location>
</feature>
<evidence type="ECO:0000256" key="10">
    <source>
        <dbReference type="ARBA" id="ARBA00023303"/>
    </source>
</evidence>
<evidence type="ECO:0000256" key="7">
    <source>
        <dbReference type="ARBA" id="ARBA00023065"/>
    </source>
</evidence>
<reference evidence="14 15" key="1">
    <citation type="submission" date="2024-04" db="EMBL/GenBank/DDBJ databases">
        <authorList>
            <consortium name="Genoscope - CEA"/>
            <person name="William W."/>
        </authorList>
    </citation>
    <scope>NUCLEOTIDE SEQUENCE [LARGE SCALE GENOMIC DNA]</scope>
</reference>
<dbReference type="GO" id="GO:0015280">
    <property type="term" value="F:ligand-gated sodium channel activity"/>
    <property type="evidence" value="ECO:0007669"/>
    <property type="project" value="TreeGrafter"/>
</dbReference>
<name>A0AAV2HAN0_LYMST</name>
<evidence type="ECO:0000256" key="2">
    <source>
        <dbReference type="ARBA" id="ARBA00022448"/>
    </source>
</evidence>
<keyword evidence="7 11" id="KW-0406">Ion transport</keyword>
<dbReference type="Proteomes" id="UP001497497">
    <property type="component" value="Unassembled WGS sequence"/>
</dbReference>
<keyword evidence="4 11" id="KW-0812">Transmembrane</keyword>
<keyword evidence="6" id="KW-0915">Sodium</keyword>
<dbReference type="InterPro" id="IPR001873">
    <property type="entry name" value="ENaC"/>
</dbReference>
<evidence type="ECO:0000256" key="12">
    <source>
        <dbReference type="SAM" id="MobiDB-lite"/>
    </source>
</evidence>
<protein>
    <submittedName>
        <fullName evidence="14">Uncharacterized protein</fullName>
    </submittedName>
</protein>
<evidence type="ECO:0000256" key="6">
    <source>
        <dbReference type="ARBA" id="ARBA00023053"/>
    </source>
</evidence>
<gene>
    <name evidence="14" type="ORF">GSLYS_00004415001</name>
</gene>
<keyword evidence="10 11" id="KW-0407">Ion channel</keyword>
<evidence type="ECO:0000256" key="4">
    <source>
        <dbReference type="ARBA" id="ARBA00022692"/>
    </source>
</evidence>
<keyword evidence="15" id="KW-1185">Reference proteome</keyword>
<accession>A0AAV2HAN0</accession>
<dbReference type="Pfam" id="PF00858">
    <property type="entry name" value="ASC"/>
    <property type="match status" value="1"/>
</dbReference>
<feature type="compositionally biased region" description="Basic and acidic residues" evidence="12">
    <location>
        <begin position="525"/>
        <end position="560"/>
    </location>
</feature>
<comment type="similarity">
    <text evidence="11">Belongs to the amiloride-sensitive sodium channel (TC 1.A.6) family.</text>
</comment>
<evidence type="ECO:0000256" key="1">
    <source>
        <dbReference type="ARBA" id="ARBA00004141"/>
    </source>
</evidence>
<sequence>METDPKCISKINEIVHWQHEFRERHKQPACKPMKHHCHCHLIIIGTVIWYLLLLGAFSGFIYHITRLGTEFGEHKKHSKVEMVSDKFKFPSVTFCNINPMRLSQKDKLDKNKQEMIESIDPREILKSLNNYSTNAYLNKTFGETAPTLDEVYGFMNWSRGSQADSSLKKCESCQELFTKPSPPNSIQTTFAEYFSMLNETTRRELGHQLEDMVLRCFFVKEYCNASHFKQMLSEMYGNCYTWNNTKAKSLYNGRNKGLELILDLELFEYIPGAKNSEGIKMIIHEPGVFPSPWDEGITLTGGTLTFVTLKMSKITRLGRPHGRCEKSDEYFEQYGWKYSVDLCYKICEQEQLRKRCGCLDPLEAEINTILKNPDNLRYCNYADKKDSDCAHMDYDTSKCDCDSPCSETVYTQQVSHARWPTAPFQEVLIAKLCQDKSNETCDRAKNQSYEQLMSNFLQVIIYFENPGYEKITEEEETSEWTLLAEIGGALHLWLGLSSLGVVKILGCTLSFVLHFFVLNKKTPKPKTEQGEPKPETEPDEPKPETEPDEPKPETEPHEPAQETTCDENTHLLKDSIPATH</sequence>
<evidence type="ECO:0000256" key="3">
    <source>
        <dbReference type="ARBA" id="ARBA00022461"/>
    </source>
</evidence>
<dbReference type="PANTHER" id="PTHR11690:SF248">
    <property type="entry name" value="PICKPOCKET 17, ISOFORM A"/>
    <property type="match status" value="1"/>
</dbReference>
<evidence type="ECO:0000256" key="13">
    <source>
        <dbReference type="SAM" id="Phobius"/>
    </source>
</evidence>
<evidence type="ECO:0000256" key="8">
    <source>
        <dbReference type="ARBA" id="ARBA00023136"/>
    </source>
</evidence>
<dbReference type="Gene3D" id="1.10.287.770">
    <property type="entry name" value="YojJ-like"/>
    <property type="match status" value="1"/>
</dbReference>
<dbReference type="PANTHER" id="PTHR11690">
    <property type="entry name" value="AMILORIDE-SENSITIVE SODIUM CHANNEL-RELATED"/>
    <property type="match status" value="1"/>
</dbReference>
<feature type="region of interest" description="Disordered" evidence="12">
    <location>
        <begin position="523"/>
        <end position="580"/>
    </location>
</feature>
<dbReference type="AlphaFoldDB" id="A0AAV2HAN0"/>
<keyword evidence="8 13" id="KW-0472">Membrane</keyword>
<evidence type="ECO:0000256" key="9">
    <source>
        <dbReference type="ARBA" id="ARBA00023201"/>
    </source>
</evidence>